<reference evidence="4" key="2">
    <citation type="journal article" date="2007" name="Science">
        <title>Draft genome sequence of the sexually transmitted pathogen Trichomonas vaginalis.</title>
        <authorList>
            <person name="Carlton J.M."/>
            <person name="Hirt R.P."/>
            <person name="Silva J.C."/>
            <person name="Delcher A.L."/>
            <person name="Schatz M."/>
            <person name="Zhao Q."/>
            <person name="Wortman J.R."/>
            <person name="Bidwell S.L."/>
            <person name="Alsmark U.C.M."/>
            <person name="Besteiro S."/>
            <person name="Sicheritz-Ponten T."/>
            <person name="Noel C.J."/>
            <person name="Dacks J.B."/>
            <person name="Foster P.G."/>
            <person name="Simillion C."/>
            <person name="Van de Peer Y."/>
            <person name="Miranda-Saavedra D."/>
            <person name="Barton G.J."/>
            <person name="Westrop G.D."/>
            <person name="Mueller S."/>
            <person name="Dessi D."/>
            <person name="Fiori P.L."/>
            <person name="Ren Q."/>
            <person name="Paulsen I."/>
            <person name="Zhang H."/>
            <person name="Bastida-Corcuera F.D."/>
            <person name="Simoes-Barbosa A."/>
            <person name="Brown M.T."/>
            <person name="Hayes R.D."/>
            <person name="Mukherjee M."/>
            <person name="Okumura C.Y."/>
            <person name="Schneider R."/>
            <person name="Smith A.J."/>
            <person name="Vanacova S."/>
            <person name="Villalvazo M."/>
            <person name="Haas B.J."/>
            <person name="Pertea M."/>
            <person name="Feldblyum T.V."/>
            <person name="Utterback T.R."/>
            <person name="Shu C.L."/>
            <person name="Osoegawa K."/>
            <person name="de Jong P.J."/>
            <person name="Hrdy I."/>
            <person name="Horvathova L."/>
            <person name="Zubacova Z."/>
            <person name="Dolezal P."/>
            <person name="Malik S.B."/>
            <person name="Logsdon J.M. Jr."/>
            <person name="Henze K."/>
            <person name="Gupta A."/>
            <person name="Wang C.C."/>
            <person name="Dunne R.L."/>
            <person name="Upcroft J.A."/>
            <person name="Upcroft P."/>
            <person name="White O."/>
            <person name="Salzberg S.L."/>
            <person name="Tang P."/>
            <person name="Chiu C.-H."/>
            <person name="Lee Y.-S."/>
            <person name="Embley T.M."/>
            <person name="Coombs G.H."/>
            <person name="Mottram J.C."/>
            <person name="Tachezy J."/>
            <person name="Fraser-Liggett C.M."/>
            <person name="Johnson P.J."/>
        </authorList>
    </citation>
    <scope>NUCLEOTIDE SEQUENCE [LARGE SCALE GENOMIC DNA]</scope>
    <source>
        <strain evidence="4">G3</strain>
    </source>
</reference>
<dbReference type="RefSeq" id="XP_001301370.1">
    <property type="nucleotide sequence ID" value="XM_001301369.1"/>
</dbReference>
<dbReference type="GO" id="GO:0051287">
    <property type="term" value="F:NAD binding"/>
    <property type="evidence" value="ECO:0000318"/>
    <property type="project" value="GO_Central"/>
</dbReference>
<proteinExistence type="inferred from homology"/>
<dbReference type="CDD" id="cd04670">
    <property type="entry name" value="NUDIX_ASFGF2_Nudt6"/>
    <property type="match status" value="1"/>
</dbReference>
<dbReference type="VEuPathDB" id="TrichDB:TVAG_099320"/>
<dbReference type="Proteomes" id="UP000001542">
    <property type="component" value="Unassembled WGS sequence"/>
</dbReference>
<dbReference type="EMBL" id="DS114309">
    <property type="protein sequence ID" value="EAX88440.1"/>
    <property type="molecule type" value="Genomic_DNA"/>
</dbReference>
<keyword evidence="5" id="KW-1185">Reference proteome</keyword>
<dbReference type="STRING" id="5722.A2G329"/>
<dbReference type="Gene3D" id="3.90.79.10">
    <property type="entry name" value="Nucleoside Triphosphate Pyrophosphohydrolase"/>
    <property type="match status" value="1"/>
</dbReference>
<dbReference type="InterPro" id="IPR015797">
    <property type="entry name" value="NUDIX_hydrolase-like_dom_sf"/>
</dbReference>
<accession>A2G329</accession>
<dbReference type="InterPro" id="IPR000086">
    <property type="entry name" value="NUDIX_hydrolase_dom"/>
</dbReference>
<gene>
    <name evidence="4" type="ORF">TVAG_099320</name>
</gene>
<dbReference type="SMR" id="A2G329"/>
<keyword evidence="2 4" id="KW-0378">Hydrolase</keyword>
<name>A2G329_TRIV3</name>
<dbReference type="FunFam" id="3.90.79.10:FF:000111">
    <property type="entry name" value="Hydrolase, NUDIX family protein"/>
    <property type="match status" value="1"/>
</dbReference>
<evidence type="ECO:0000256" key="2">
    <source>
        <dbReference type="ARBA" id="ARBA00022801"/>
    </source>
</evidence>
<reference evidence="4" key="1">
    <citation type="submission" date="2006-10" db="EMBL/GenBank/DDBJ databases">
        <authorList>
            <person name="Amadeo P."/>
            <person name="Zhao Q."/>
            <person name="Wortman J."/>
            <person name="Fraser-Liggett C."/>
            <person name="Carlton J."/>
        </authorList>
    </citation>
    <scope>NUCLEOTIDE SEQUENCE</scope>
    <source>
        <strain evidence="4">G3</strain>
    </source>
</reference>
<dbReference type="PROSITE" id="PS51462">
    <property type="entry name" value="NUDIX"/>
    <property type="match status" value="1"/>
</dbReference>
<dbReference type="Pfam" id="PF18290">
    <property type="entry name" value="Nudix_hydro"/>
    <property type="match status" value="1"/>
</dbReference>
<dbReference type="Pfam" id="PF00293">
    <property type="entry name" value="NUDIX"/>
    <property type="match status" value="1"/>
</dbReference>
<dbReference type="eggNOG" id="KOG0648">
    <property type="taxonomic scope" value="Eukaryota"/>
</dbReference>
<dbReference type="AlphaFoldDB" id="A2G329"/>
<dbReference type="FunFam" id="3.40.630.30:FF:000191">
    <property type="entry name" value="Hydrolase, NUDIX family protein"/>
    <property type="match status" value="1"/>
</dbReference>
<dbReference type="InParanoid" id="A2G329"/>
<protein>
    <submittedName>
        <fullName evidence="4">Hydrolase, NUDIX family protein</fullName>
    </submittedName>
</protein>
<dbReference type="VEuPathDB" id="TrichDB:TVAGG3_0409930"/>
<organism evidence="4 5">
    <name type="scientific">Trichomonas vaginalis (strain ATCC PRA-98 / G3)</name>
    <dbReference type="NCBI Taxonomy" id="412133"/>
    <lineage>
        <taxon>Eukaryota</taxon>
        <taxon>Metamonada</taxon>
        <taxon>Parabasalia</taxon>
        <taxon>Trichomonadida</taxon>
        <taxon>Trichomonadidae</taxon>
        <taxon>Trichomonas</taxon>
    </lineage>
</organism>
<dbReference type="OrthoDB" id="447842at2759"/>
<dbReference type="InterPro" id="IPR003293">
    <property type="entry name" value="Nudix_hydrolase6-like"/>
</dbReference>
<evidence type="ECO:0000313" key="4">
    <source>
        <dbReference type="EMBL" id="EAX88440.1"/>
    </source>
</evidence>
<dbReference type="Gene3D" id="3.40.630.30">
    <property type="match status" value="1"/>
</dbReference>
<evidence type="ECO:0000313" key="5">
    <source>
        <dbReference type="Proteomes" id="UP000001542"/>
    </source>
</evidence>
<comment type="similarity">
    <text evidence="1">Belongs to the Nudix hydrolase family.</text>
</comment>
<dbReference type="InterPro" id="IPR040618">
    <property type="entry name" value="Pre-Nudix"/>
</dbReference>
<dbReference type="GO" id="GO:0035529">
    <property type="term" value="F:NADH pyrophosphatase activity"/>
    <property type="evidence" value="ECO:0000318"/>
    <property type="project" value="GO_Central"/>
</dbReference>
<evidence type="ECO:0000259" key="3">
    <source>
        <dbReference type="PROSITE" id="PS51462"/>
    </source>
</evidence>
<dbReference type="KEGG" id="tva:4746099"/>
<dbReference type="SUPFAM" id="SSF55811">
    <property type="entry name" value="Nudix"/>
    <property type="match status" value="1"/>
</dbReference>
<dbReference type="PANTHER" id="PTHR13994:SF13">
    <property type="entry name" value="FI03680P"/>
    <property type="match status" value="1"/>
</dbReference>
<dbReference type="GO" id="GO:0047631">
    <property type="term" value="F:ADP-ribose diphosphatase activity"/>
    <property type="evidence" value="ECO:0000318"/>
    <property type="project" value="GO_Central"/>
</dbReference>
<evidence type="ECO:0000256" key="1">
    <source>
        <dbReference type="ARBA" id="ARBA00005582"/>
    </source>
</evidence>
<dbReference type="PANTHER" id="PTHR13994">
    <property type="entry name" value="NUDIX HYDROLASE RELATED"/>
    <property type="match status" value="1"/>
</dbReference>
<sequence length="266" mass="30878">MDRRAHPGVKNEKYSSFYKVRFGDIKIKWEGEIRDSFSLINFVNEHIDEWKKDDRPSIWIKLHGKDLDHINVLLNAGFKIHRTKPNNVLVLNKWIREYSNTLPLPPFAYLGVGAMCINKEGKILAVRENYKTGPSIWKLPGGLYDPSKDHKLSDTAVRECFEETSIKAEPEYLVNSRFIHKGGTFSAPDLYTVFRLRPLTEEIKFDPVEIYEAAWVNPQVLIDAGYNQIVWAVQSQMKNQEGLVEIPTRFRNSDHIVYTRKPEDSN</sequence>
<feature type="domain" description="Nudix hydrolase" evidence="3">
    <location>
        <begin position="107"/>
        <end position="239"/>
    </location>
</feature>